<accession>A0AAW9Q6S2</accession>
<dbReference type="PANTHER" id="PTHR38600:SF2">
    <property type="entry name" value="SLL0088 PROTEIN"/>
    <property type="match status" value="1"/>
</dbReference>
<protein>
    <submittedName>
        <fullName evidence="4">Iron-sulfur cluster biosynthesis transcriptional regulator SufR</fullName>
    </submittedName>
</protein>
<reference evidence="4" key="1">
    <citation type="submission" date="2024-01" db="EMBL/GenBank/DDBJ databases">
        <title>Bank of Algae and Cyanobacteria of the Azores (BACA) strain genomes.</title>
        <authorList>
            <person name="Luz R."/>
            <person name="Cordeiro R."/>
            <person name="Fonseca A."/>
            <person name="Goncalves V."/>
        </authorList>
    </citation>
    <scope>NUCLEOTIDE SEQUENCE</scope>
    <source>
        <strain evidence="4">BACA0141</strain>
    </source>
</reference>
<keyword evidence="2" id="KW-0804">Transcription</keyword>
<dbReference type="InterPro" id="IPR036390">
    <property type="entry name" value="WH_DNA-bd_sf"/>
</dbReference>
<dbReference type="PANTHER" id="PTHR38600">
    <property type="entry name" value="TRANSCRIPTIONAL REGULATORY PROTEIN"/>
    <property type="match status" value="1"/>
</dbReference>
<dbReference type="Gene3D" id="1.10.10.10">
    <property type="entry name" value="Winged helix-like DNA-binding domain superfamily/Winged helix DNA-binding domain"/>
    <property type="match status" value="1"/>
</dbReference>
<dbReference type="Proteomes" id="UP001333818">
    <property type="component" value="Unassembled WGS sequence"/>
</dbReference>
<evidence type="ECO:0000313" key="5">
    <source>
        <dbReference type="Proteomes" id="UP001333818"/>
    </source>
</evidence>
<dbReference type="RefSeq" id="WP_330485052.1">
    <property type="nucleotide sequence ID" value="NZ_JAZBJZ010000085.1"/>
</dbReference>
<feature type="domain" description="HTH deoR-type" evidence="3">
    <location>
        <begin position="10"/>
        <end position="65"/>
    </location>
</feature>
<dbReference type="AlphaFoldDB" id="A0AAW9Q6S2"/>
<evidence type="ECO:0000256" key="2">
    <source>
        <dbReference type="ARBA" id="ARBA00023163"/>
    </source>
</evidence>
<dbReference type="CDD" id="cd00090">
    <property type="entry name" value="HTH_ARSR"/>
    <property type="match status" value="1"/>
</dbReference>
<proteinExistence type="predicted"/>
<dbReference type="InterPro" id="IPR001034">
    <property type="entry name" value="DeoR_HTH"/>
</dbReference>
<dbReference type="NCBIfam" id="TIGR02702">
    <property type="entry name" value="SufR_cyano"/>
    <property type="match status" value="1"/>
</dbReference>
<dbReference type="InterPro" id="IPR036388">
    <property type="entry name" value="WH-like_DNA-bd_sf"/>
</dbReference>
<dbReference type="PROSITE" id="PS51000">
    <property type="entry name" value="HTH_DEOR_2"/>
    <property type="match status" value="1"/>
</dbReference>
<comment type="caution">
    <text evidence="4">The sequence shown here is derived from an EMBL/GenBank/DDBJ whole genome shotgun (WGS) entry which is preliminary data.</text>
</comment>
<dbReference type="InterPro" id="IPR011991">
    <property type="entry name" value="ArsR-like_HTH"/>
</dbReference>
<sequence>MKPPSIPIEQASTKQDILEHLLRQGQASAIELAESLDISPQAIRRHLKDLETEGLIQHSAEHAAGMGRPQHIYQLSSKGRDRFPDRYNQFAVSFLDTLIETVGEDQVDQVLHKQWQRKGIEYRNQLGNGTLQERLEKLVLLRRSEGYVAEWYAVETNGQPSFIFTEYNCAIAHVAESFPSVCGHELEMFGAALNCTVERTHWMVDGEHRCGYLVRANS</sequence>
<keyword evidence="1" id="KW-0805">Transcription regulation</keyword>
<evidence type="ECO:0000313" key="4">
    <source>
        <dbReference type="EMBL" id="MEE3718618.1"/>
    </source>
</evidence>
<dbReference type="GO" id="GO:0003700">
    <property type="term" value="F:DNA-binding transcription factor activity"/>
    <property type="evidence" value="ECO:0007669"/>
    <property type="project" value="InterPro"/>
</dbReference>
<gene>
    <name evidence="4" type="primary">sufR</name>
    <name evidence="4" type="ORF">V2H45_17900</name>
</gene>
<organism evidence="4 5">
    <name type="scientific">Tumidithrix elongata BACA0141</name>
    <dbReference type="NCBI Taxonomy" id="2716417"/>
    <lineage>
        <taxon>Bacteria</taxon>
        <taxon>Bacillati</taxon>
        <taxon>Cyanobacteriota</taxon>
        <taxon>Cyanophyceae</taxon>
        <taxon>Pseudanabaenales</taxon>
        <taxon>Pseudanabaenaceae</taxon>
        <taxon>Tumidithrix</taxon>
        <taxon>Tumidithrix elongata</taxon>
    </lineage>
</organism>
<keyword evidence="5" id="KW-1185">Reference proteome</keyword>
<evidence type="ECO:0000256" key="1">
    <source>
        <dbReference type="ARBA" id="ARBA00023015"/>
    </source>
</evidence>
<evidence type="ECO:0000259" key="3">
    <source>
        <dbReference type="PROSITE" id="PS51000"/>
    </source>
</evidence>
<dbReference type="SUPFAM" id="SSF46785">
    <property type="entry name" value="Winged helix' DNA-binding domain"/>
    <property type="match status" value="1"/>
</dbReference>
<name>A0AAW9Q6S2_9CYAN</name>
<dbReference type="Pfam" id="PF13412">
    <property type="entry name" value="HTH_24"/>
    <property type="match status" value="1"/>
</dbReference>
<dbReference type="InterPro" id="IPR014075">
    <property type="entry name" value="SUF_FeS_clus_asmb_SufR_cyano"/>
</dbReference>
<dbReference type="EMBL" id="JAZBJZ010000085">
    <property type="protein sequence ID" value="MEE3718618.1"/>
    <property type="molecule type" value="Genomic_DNA"/>
</dbReference>